<protein>
    <recommendedName>
        <fullName evidence="1">F-box domain-containing protein</fullName>
    </recommendedName>
</protein>
<sequence length="460" mass="50617">MRDTFEILGYICRNVPNPPVSRDARLAARRAAAASAPDGVDRISDLPDALLRDIVSRLPFKEAARTSVLASRWRRVWLAAPLAVVDTHLLDHWPPTPAEEAAVAAAVLPHATRLKGVSFPSLRELGICSVLVEDGDIDSLVVRCPVLEILNIQGSTKRLHLVSQTLRCVQISSSVVENIALVKTPCLERLILWQVKGSPFPASDMRTRIKIGIAPKLRVLGYLDPAHHLLEIGGTRITVLLLPPIFHFVRMATVDFNVIIPVECGALQAGMEPTGSAILTTVKVLSLEVCLGANGAMMVPAFLKCFPNVEALQIKSAKCDEPAGKFNIEYWQKVGPIISVLMRIKVMTISEFRGEQHELAFLQFVYQNAQVLESAVVTAANRRFTGISDEQMTSILQKLDSSRWASDFGLAIMGSNGPEGGIPWMFQRGANFSNDDPFAPVKMRSELLFFMTSSCMCRFY</sequence>
<dbReference type="SUPFAM" id="SSF81383">
    <property type="entry name" value="F-box domain"/>
    <property type="match status" value="1"/>
</dbReference>
<evidence type="ECO:0000313" key="3">
    <source>
        <dbReference type="Proteomes" id="UP000636709"/>
    </source>
</evidence>
<keyword evidence="3" id="KW-1185">Reference proteome</keyword>
<dbReference type="Pfam" id="PF08387">
    <property type="entry name" value="FBD"/>
    <property type="match status" value="1"/>
</dbReference>
<dbReference type="InterPro" id="IPR006566">
    <property type="entry name" value="FBD"/>
</dbReference>
<dbReference type="InterPro" id="IPR053781">
    <property type="entry name" value="F-box_AtFBL13-like"/>
</dbReference>
<reference evidence="2" key="1">
    <citation type="submission" date="2020-07" db="EMBL/GenBank/DDBJ databases">
        <title>Genome sequence and genetic diversity analysis of an under-domesticated orphan crop, white fonio (Digitaria exilis).</title>
        <authorList>
            <person name="Bennetzen J.L."/>
            <person name="Chen S."/>
            <person name="Ma X."/>
            <person name="Wang X."/>
            <person name="Yssel A.E.J."/>
            <person name="Chaluvadi S.R."/>
            <person name="Johnson M."/>
            <person name="Gangashetty P."/>
            <person name="Hamidou F."/>
            <person name="Sanogo M.D."/>
            <person name="Zwaenepoel A."/>
            <person name="Wallace J."/>
            <person name="Van De Peer Y."/>
            <person name="Van Deynze A."/>
        </authorList>
    </citation>
    <scope>NUCLEOTIDE SEQUENCE</scope>
    <source>
        <tissue evidence="2">Leaves</tissue>
    </source>
</reference>
<evidence type="ECO:0000313" key="2">
    <source>
        <dbReference type="EMBL" id="KAF8662682.1"/>
    </source>
</evidence>
<dbReference type="PANTHER" id="PTHR32141">
    <property type="match status" value="1"/>
</dbReference>
<dbReference type="EMBL" id="JACEFO010002380">
    <property type="protein sequence ID" value="KAF8662682.1"/>
    <property type="molecule type" value="Genomic_DNA"/>
</dbReference>
<proteinExistence type="predicted"/>
<feature type="domain" description="F-box" evidence="1">
    <location>
        <begin position="40"/>
        <end position="76"/>
    </location>
</feature>
<dbReference type="PANTHER" id="PTHR32141:SF50">
    <property type="entry name" value="OS01G0706266 PROTEIN"/>
    <property type="match status" value="1"/>
</dbReference>
<dbReference type="OrthoDB" id="624443at2759"/>
<dbReference type="InterPro" id="IPR001810">
    <property type="entry name" value="F-box_dom"/>
</dbReference>
<dbReference type="InterPro" id="IPR055411">
    <property type="entry name" value="LRR_FXL15/At3g58940/PEG3-like"/>
</dbReference>
<gene>
    <name evidence="2" type="ORF">HU200_056286</name>
</gene>
<dbReference type="Pfam" id="PF24758">
    <property type="entry name" value="LRR_At5g56370"/>
    <property type="match status" value="2"/>
</dbReference>
<dbReference type="InterPro" id="IPR036047">
    <property type="entry name" value="F-box-like_dom_sf"/>
</dbReference>
<dbReference type="InterPro" id="IPR032675">
    <property type="entry name" value="LRR_dom_sf"/>
</dbReference>
<comment type="caution">
    <text evidence="2">The sequence shown here is derived from an EMBL/GenBank/DDBJ whole genome shotgun (WGS) entry which is preliminary data.</text>
</comment>
<dbReference type="InterPro" id="IPR055302">
    <property type="entry name" value="F-box_dom-containing"/>
</dbReference>
<dbReference type="CDD" id="cd22160">
    <property type="entry name" value="F-box_AtFBL13-like"/>
    <property type="match status" value="1"/>
</dbReference>
<dbReference type="AlphaFoldDB" id="A0A835E199"/>
<evidence type="ECO:0000259" key="1">
    <source>
        <dbReference type="PROSITE" id="PS50181"/>
    </source>
</evidence>
<accession>A0A835E199</accession>
<dbReference type="Proteomes" id="UP000636709">
    <property type="component" value="Unassembled WGS sequence"/>
</dbReference>
<dbReference type="Gene3D" id="3.80.10.10">
    <property type="entry name" value="Ribonuclease Inhibitor"/>
    <property type="match status" value="1"/>
</dbReference>
<dbReference type="PROSITE" id="PS50181">
    <property type="entry name" value="FBOX"/>
    <property type="match status" value="1"/>
</dbReference>
<name>A0A835E199_9POAL</name>
<dbReference type="Pfam" id="PF00646">
    <property type="entry name" value="F-box"/>
    <property type="match status" value="1"/>
</dbReference>
<organism evidence="2 3">
    <name type="scientific">Digitaria exilis</name>
    <dbReference type="NCBI Taxonomy" id="1010633"/>
    <lineage>
        <taxon>Eukaryota</taxon>
        <taxon>Viridiplantae</taxon>
        <taxon>Streptophyta</taxon>
        <taxon>Embryophyta</taxon>
        <taxon>Tracheophyta</taxon>
        <taxon>Spermatophyta</taxon>
        <taxon>Magnoliopsida</taxon>
        <taxon>Liliopsida</taxon>
        <taxon>Poales</taxon>
        <taxon>Poaceae</taxon>
        <taxon>PACMAD clade</taxon>
        <taxon>Panicoideae</taxon>
        <taxon>Panicodae</taxon>
        <taxon>Paniceae</taxon>
        <taxon>Anthephorinae</taxon>
        <taxon>Digitaria</taxon>
    </lineage>
</organism>